<evidence type="ECO:0000256" key="1">
    <source>
        <dbReference type="ARBA" id="ARBA00008725"/>
    </source>
</evidence>
<feature type="binding site" evidence="4">
    <location>
        <position position="48"/>
    </location>
    <ligand>
        <name>ATP</name>
        <dbReference type="ChEBI" id="CHEBI:30616"/>
    </ligand>
</feature>
<dbReference type="InterPro" id="IPR011009">
    <property type="entry name" value="Kinase-like_dom_sf"/>
</dbReference>
<protein>
    <recommendedName>
        <fullName evidence="6">Protein kinase domain-containing protein</fullName>
    </recommendedName>
</protein>
<dbReference type="PROSITE" id="PS00108">
    <property type="entry name" value="PROTEIN_KINASE_ST"/>
    <property type="match status" value="1"/>
</dbReference>
<dbReference type="PANTHER" id="PTHR42996:SF1">
    <property type="entry name" value="PHOSPHATE-BINDING PROTEIN PSTS"/>
    <property type="match status" value="1"/>
</dbReference>
<feature type="compositionally biased region" description="Pro residues" evidence="5">
    <location>
        <begin position="315"/>
        <end position="338"/>
    </location>
</feature>
<proteinExistence type="inferred from homology"/>
<evidence type="ECO:0000256" key="5">
    <source>
        <dbReference type="SAM" id="MobiDB-lite"/>
    </source>
</evidence>
<name>A0ABN0VDZ8_9ACTN</name>
<organism evidence="7 8">
    <name type="scientific">Streptomyces polychromogenes</name>
    <dbReference type="NCBI Taxonomy" id="67342"/>
    <lineage>
        <taxon>Bacteria</taxon>
        <taxon>Bacillati</taxon>
        <taxon>Actinomycetota</taxon>
        <taxon>Actinomycetes</taxon>
        <taxon>Kitasatosporales</taxon>
        <taxon>Streptomycetaceae</taxon>
        <taxon>Streptomyces</taxon>
    </lineage>
</organism>
<dbReference type="CDD" id="cd13565">
    <property type="entry name" value="PBP2_PstS"/>
    <property type="match status" value="1"/>
</dbReference>
<dbReference type="PROSITE" id="PS50011">
    <property type="entry name" value="PROTEIN_KINASE_DOM"/>
    <property type="match status" value="1"/>
</dbReference>
<keyword evidence="3 4" id="KW-0067">ATP-binding</keyword>
<feature type="domain" description="Protein kinase" evidence="6">
    <location>
        <begin position="20"/>
        <end position="281"/>
    </location>
</feature>
<dbReference type="InterPro" id="IPR000719">
    <property type="entry name" value="Prot_kinase_dom"/>
</dbReference>
<dbReference type="EMBL" id="BAAABV010000015">
    <property type="protein sequence ID" value="GAA0290361.1"/>
    <property type="molecule type" value="Genomic_DNA"/>
</dbReference>
<dbReference type="Pfam" id="PF12849">
    <property type="entry name" value="PBP_like_2"/>
    <property type="match status" value="1"/>
</dbReference>
<dbReference type="Gene3D" id="1.10.510.10">
    <property type="entry name" value="Transferase(Phosphotransferase) domain 1"/>
    <property type="match status" value="1"/>
</dbReference>
<dbReference type="SUPFAM" id="SSF53850">
    <property type="entry name" value="Periplasmic binding protein-like II"/>
    <property type="match status" value="1"/>
</dbReference>
<evidence type="ECO:0000259" key="6">
    <source>
        <dbReference type="PROSITE" id="PS50011"/>
    </source>
</evidence>
<evidence type="ECO:0000256" key="3">
    <source>
        <dbReference type="ARBA" id="ARBA00022840"/>
    </source>
</evidence>
<dbReference type="InterPro" id="IPR008271">
    <property type="entry name" value="Ser/Thr_kinase_AS"/>
</dbReference>
<dbReference type="InterPro" id="IPR017441">
    <property type="entry name" value="Protein_kinase_ATP_BS"/>
</dbReference>
<dbReference type="InterPro" id="IPR024370">
    <property type="entry name" value="PBP_domain"/>
</dbReference>
<evidence type="ECO:0000313" key="8">
    <source>
        <dbReference type="Proteomes" id="UP001501867"/>
    </source>
</evidence>
<dbReference type="InterPro" id="IPR050962">
    <property type="entry name" value="Phosphate-bind_PstS"/>
</dbReference>
<keyword evidence="8" id="KW-1185">Reference proteome</keyword>
<feature type="compositionally biased region" description="Basic and acidic residues" evidence="5">
    <location>
        <begin position="340"/>
        <end position="373"/>
    </location>
</feature>
<sequence length="762" mass="77720">MAGVGNVTLRDDDPRAVGGYRLEGRLGEGGMGVVYRARSLSGREVAVKVIRPELAGDPAFRQRFRREVAAARQVSGAFTAPVVDADADAEAPWLATLFVTGPSLAERVQGRGPLPAAEVWRLAAGLVEALRDIHRVGLVHRDLKPGNVLLAPDGPRVIDFGIARAVTGADAEATALTRTGVAIGTPPFMAPEQFRQGEVGPAADVFALGSVLVHAATGHNPFNGGDFHAVSFQVVYEAPDLTGLPPELAPLVESCLAKAPSARPTLPELLTLLAAGPSPAGGTGASAAPAPSAGAAFPVPPAGVAQAPDGVFGPPPVITAAPPPAPVGAGVPPLPGGPEPARDAEPVDRDRDQDRESERDQDQDRKQEQAQAREKLDWLRREVEAPRRRRRIRVAVAVAAVLAMGVGGIAAWQQLRDGGEGGHGSARASGGASSGASAPACGPDGAVRAAGAGSFKVAMDHWAAGYQTACPRARADYAPIGTGAGIQQFKDGSADFAVVDRLLTTDQAAAAAARCPGGKPVQLPIGVLPVAVVVNLPGVDALTLDPSTLARIFRGQITRWNHPEIVAVNPGRLLPDTAIRVVTPTGESSTTLAFTQYLSKVVPTEWGSIPQSSLAAVNGGPGVSSALVAQSVKQTAGAVSFTWSGGEATGLTTVRLATGAPEPVDVGTDSATKAVATAQITGTGADLALEPDFTTKAAGAYPIVQIGYAVLCDRGNDGAALARARPFLGSVVAEGDGAEQSGYGKLPPALAEKVRTNLATLG</sequence>
<dbReference type="SMART" id="SM00220">
    <property type="entry name" value="S_TKc"/>
    <property type="match status" value="1"/>
</dbReference>
<keyword evidence="2 4" id="KW-0547">Nucleotide-binding</keyword>
<dbReference type="Gene3D" id="3.30.200.20">
    <property type="entry name" value="Phosphorylase Kinase, domain 1"/>
    <property type="match status" value="1"/>
</dbReference>
<dbReference type="Pfam" id="PF00069">
    <property type="entry name" value="Pkinase"/>
    <property type="match status" value="1"/>
</dbReference>
<dbReference type="Proteomes" id="UP001501867">
    <property type="component" value="Unassembled WGS sequence"/>
</dbReference>
<dbReference type="PROSITE" id="PS00107">
    <property type="entry name" value="PROTEIN_KINASE_ATP"/>
    <property type="match status" value="1"/>
</dbReference>
<dbReference type="CDD" id="cd14014">
    <property type="entry name" value="STKc_PknB_like"/>
    <property type="match status" value="1"/>
</dbReference>
<reference evidence="7 8" key="1">
    <citation type="journal article" date="2019" name="Int. J. Syst. Evol. Microbiol.">
        <title>The Global Catalogue of Microorganisms (GCM) 10K type strain sequencing project: providing services to taxonomists for standard genome sequencing and annotation.</title>
        <authorList>
            <consortium name="The Broad Institute Genomics Platform"/>
            <consortium name="The Broad Institute Genome Sequencing Center for Infectious Disease"/>
            <person name="Wu L."/>
            <person name="Ma J."/>
        </authorList>
    </citation>
    <scope>NUCLEOTIDE SEQUENCE [LARGE SCALE GENOMIC DNA]</scope>
    <source>
        <strain evidence="7 8">JCM 4505</strain>
    </source>
</reference>
<feature type="compositionally biased region" description="Low complexity" evidence="5">
    <location>
        <begin position="425"/>
        <end position="440"/>
    </location>
</feature>
<dbReference type="SUPFAM" id="SSF56112">
    <property type="entry name" value="Protein kinase-like (PK-like)"/>
    <property type="match status" value="1"/>
</dbReference>
<dbReference type="Gene3D" id="3.40.190.10">
    <property type="entry name" value="Periplasmic binding protein-like II"/>
    <property type="match status" value="2"/>
</dbReference>
<evidence type="ECO:0000256" key="4">
    <source>
        <dbReference type="PROSITE-ProRule" id="PRU10141"/>
    </source>
</evidence>
<feature type="region of interest" description="Disordered" evidence="5">
    <location>
        <begin position="417"/>
        <end position="440"/>
    </location>
</feature>
<gene>
    <name evidence="7" type="ORF">GCM10010302_31130</name>
</gene>
<feature type="region of interest" description="Disordered" evidence="5">
    <location>
        <begin position="315"/>
        <end position="373"/>
    </location>
</feature>
<comment type="caution">
    <text evidence="7">The sequence shown here is derived from an EMBL/GenBank/DDBJ whole genome shotgun (WGS) entry which is preliminary data.</text>
</comment>
<dbReference type="PANTHER" id="PTHR42996">
    <property type="entry name" value="PHOSPHATE-BINDING PROTEIN PSTS"/>
    <property type="match status" value="1"/>
</dbReference>
<accession>A0ABN0VDZ8</accession>
<comment type="similarity">
    <text evidence="1">Belongs to the PstS family.</text>
</comment>
<evidence type="ECO:0000256" key="2">
    <source>
        <dbReference type="ARBA" id="ARBA00022741"/>
    </source>
</evidence>
<evidence type="ECO:0000313" key="7">
    <source>
        <dbReference type="EMBL" id="GAA0290361.1"/>
    </source>
</evidence>